<name>A0A0S7XST0_UNCSA</name>
<dbReference type="InterPro" id="IPR017802">
    <property type="entry name" value="VWFA-rel_acidobac-type"/>
</dbReference>
<sequence length="429" mass="47279">MKSYCLRQHKILKLHLLFITIVVFLLSANVSYGDIFVELVHVDTTQYPTIQAYVTVTDENGDLITDLTESNFSISEDGNAQPVESATLFPPPIDPIAVALPLDYSDSMVEANAIEDMKTAALLFIDLLRDDFDDACEIIKFSTIVKVEQPFTTDKDDLRDAVERPWTEDPNGTMLYDAVYNAIEDTASYIDSQDILGSVVVASDGRENASSHTLGDVIFLAVFYGIKIYTVGLGDVDEEVLQQMADETGGRYFYAANSSDLETIYHAIVTEHCGGYVVSYTTSTTGCEDHSLQISVTKNAEFGEDSKSFLICPQYNGGGGTGSSENSSGWDVCFIATAAFGSYLDPHVEVLRDFRDNHLFPSPIGRALMEFYYKTSPPIADYIKRHETLRKVTRCALIPLVFTIKNPIIIGIIIGIGGLAAIVIRKRVV</sequence>
<dbReference type="Proteomes" id="UP000051861">
    <property type="component" value="Unassembled WGS sequence"/>
</dbReference>
<keyword evidence="1" id="KW-1133">Transmembrane helix</keyword>
<dbReference type="CDD" id="cd00198">
    <property type="entry name" value="vWFA"/>
    <property type="match status" value="1"/>
</dbReference>
<dbReference type="PATRIC" id="fig|1703775.3.peg.585"/>
<dbReference type="EMBL" id="LIZX01000113">
    <property type="protein sequence ID" value="KPJ65504.1"/>
    <property type="molecule type" value="Genomic_DNA"/>
</dbReference>
<evidence type="ECO:0000313" key="4">
    <source>
        <dbReference type="Proteomes" id="UP000051861"/>
    </source>
</evidence>
<dbReference type="Pfam" id="PF00092">
    <property type="entry name" value="VWA"/>
    <property type="match status" value="1"/>
</dbReference>
<dbReference type="PROSITE" id="PS50234">
    <property type="entry name" value="VWFA"/>
    <property type="match status" value="1"/>
</dbReference>
<evidence type="ECO:0000313" key="3">
    <source>
        <dbReference type="EMBL" id="KPJ65504.1"/>
    </source>
</evidence>
<feature type="transmembrane region" description="Helical" evidence="1">
    <location>
        <begin position="396"/>
        <end position="424"/>
    </location>
</feature>
<keyword evidence="1" id="KW-0472">Membrane</keyword>
<organism evidence="3 4">
    <name type="scientific">candidate division WOR-1 bacterium DG_54_3</name>
    <dbReference type="NCBI Taxonomy" id="1703775"/>
    <lineage>
        <taxon>Bacteria</taxon>
        <taxon>Bacillati</taxon>
        <taxon>Saganbacteria</taxon>
    </lineage>
</organism>
<dbReference type="NCBIfam" id="NF041770">
    <property type="entry name" value="CFI_box_CTERM"/>
    <property type="match status" value="1"/>
</dbReference>
<dbReference type="Gene3D" id="3.40.50.410">
    <property type="entry name" value="von Willebrand factor, type A domain"/>
    <property type="match status" value="1"/>
</dbReference>
<comment type="caution">
    <text evidence="3">The sequence shown here is derived from an EMBL/GenBank/DDBJ whole genome shotgun (WGS) entry which is preliminary data.</text>
</comment>
<evidence type="ECO:0000256" key="1">
    <source>
        <dbReference type="SAM" id="Phobius"/>
    </source>
</evidence>
<proteinExistence type="predicted"/>
<evidence type="ECO:0000259" key="2">
    <source>
        <dbReference type="PROSITE" id="PS50234"/>
    </source>
</evidence>
<dbReference type="SMART" id="SM00327">
    <property type="entry name" value="VWA"/>
    <property type="match status" value="1"/>
</dbReference>
<dbReference type="InterPro" id="IPR002035">
    <property type="entry name" value="VWF_A"/>
</dbReference>
<dbReference type="InterPro" id="IPR049886">
    <property type="entry name" value="CFI_box_CTERM_dom"/>
</dbReference>
<dbReference type="NCBIfam" id="TIGR03436">
    <property type="entry name" value="acidobact_VWFA"/>
    <property type="match status" value="1"/>
</dbReference>
<dbReference type="SUPFAM" id="SSF53300">
    <property type="entry name" value="vWA-like"/>
    <property type="match status" value="1"/>
</dbReference>
<protein>
    <recommendedName>
        <fullName evidence="2">VWFA domain-containing protein</fullName>
    </recommendedName>
</protein>
<feature type="domain" description="VWFA" evidence="2">
    <location>
        <begin position="97"/>
        <end position="268"/>
    </location>
</feature>
<dbReference type="AlphaFoldDB" id="A0A0S7XST0"/>
<accession>A0A0S7XST0</accession>
<dbReference type="InterPro" id="IPR036465">
    <property type="entry name" value="vWFA_dom_sf"/>
</dbReference>
<reference evidence="3 4" key="1">
    <citation type="journal article" date="2015" name="Microbiome">
        <title>Genomic resolution of linkages in carbon, nitrogen, and sulfur cycling among widespread estuary sediment bacteria.</title>
        <authorList>
            <person name="Baker B.J."/>
            <person name="Lazar C.S."/>
            <person name="Teske A.P."/>
            <person name="Dick G.J."/>
        </authorList>
    </citation>
    <scope>NUCLEOTIDE SEQUENCE [LARGE SCALE GENOMIC DNA]</scope>
    <source>
        <strain evidence="3">DG_54_3</strain>
    </source>
</reference>
<keyword evidence="1" id="KW-0812">Transmembrane</keyword>
<gene>
    <name evidence="3" type="ORF">AMJ44_10015</name>
</gene>